<gene>
    <name evidence="3" type="ORF">HDK90DRAFT_547307</name>
</gene>
<dbReference type="Pfam" id="PF10397">
    <property type="entry name" value="ADSL_C"/>
    <property type="match status" value="1"/>
</dbReference>
<organism evidence="3 4">
    <name type="scientific">Phyllosticta capitalensis</name>
    <dbReference type="NCBI Taxonomy" id="121624"/>
    <lineage>
        <taxon>Eukaryota</taxon>
        <taxon>Fungi</taxon>
        <taxon>Dikarya</taxon>
        <taxon>Ascomycota</taxon>
        <taxon>Pezizomycotina</taxon>
        <taxon>Dothideomycetes</taxon>
        <taxon>Dothideomycetes incertae sedis</taxon>
        <taxon>Botryosphaeriales</taxon>
        <taxon>Phyllostictaceae</taxon>
        <taxon>Phyllosticta</taxon>
    </lineage>
</organism>
<name>A0ABR1Z0Y7_9PEZI</name>
<evidence type="ECO:0000313" key="3">
    <source>
        <dbReference type="EMBL" id="KAK8244529.1"/>
    </source>
</evidence>
<dbReference type="EMBL" id="JBBWRZ010000002">
    <property type="protein sequence ID" value="KAK8244529.1"/>
    <property type="molecule type" value="Genomic_DNA"/>
</dbReference>
<dbReference type="SUPFAM" id="SSF48557">
    <property type="entry name" value="L-aspartase-like"/>
    <property type="match status" value="1"/>
</dbReference>
<dbReference type="InterPro" id="IPR022761">
    <property type="entry name" value="Fumarate_lyase_N"/>
</dbReference>
<dbReference type="Pfam" id="PF00206">
    <property type="entry name" value="Lyase_1"/>
    <property type="match status" value="1"/>
</dbReference>
<reference evidence="3 4" key="1">
    <citation type="submission" date="2024-04" db="EMBL/GenBank/DDBJ databases">
        <title>Phyllosticta paracitricarpa is synonymous to the EU quarantine fungus P. citricarpa based on phylogenomic analyses.</title>
        <authorList>
            <consortium name="Lawrence Berkeley National Laboratory"/>
            <person name="Van Ingen-Buijs V.A."/>
            <person name="Van Westerhoven A.C."/>
            <person name="Haridas S."/>
            <person name="Skiadas P."/>
            <person name="Martin F."/>
            <person name="Groenewald J.Z."/>
            <person name="Crous P.W."/>
            <person name="Seidl M.F."/>
        </authorList>
    </citation>
    <scope>NUCLEOTIDE SEQUENCE [LARGE SCALE GENOMIC DNA]</scope>
    <source>
        <strain evidence="3 4">CBS 123374</strain>
    </source>
</reference>
<dbReference type="PRINTS" id="PR00145">
    <property type="entry name" value="ARGSUCLYASE"/>
</dbReference>
<dbReference type="InterPro" id="IPR000362">
    <property type="entry name" value="Fumarate_lyase_fam"/>
</dbReference>
<dbReference type="PANTHER" id="PTHR43172">
    <property type="entry name" value="ADENYLOSUCCINATE LYASE"/>
    <property type="match status" value="1"/>
</dbReference>
<evidence type="ECO:0000313" key="4">
    <source>
        <dbReference type="Proteomes" id="UP001492380"/>
    </source>
</evidence>
<dbReference type="SMART" id="SM00998">
    <property type="entry name" value="ADSL_C"/>
    <property type="match status" value="1"/>
</dbReference>
<dbReference type="CDD" id="cd01597">
    <property type="entry name" value="pCLME"/>
    <property type="match status" value="1"/>
</dbReference>
<evidence type="ECO:0000259" key="2">
    <source>
        <dbReference type="SMART" id="SM00998"/>
    </source>
</evidence>
<keyword evidence="4" id="KW-1185">Reference proteome</keyword>
<dbReference type="Gene3D" id="1.10.40.30">
    <property type="entry name" value="Fumarase/aspartase (C-terminal domain)"/>
    <property type="match status" value="1"/>
</dbReference>
<dbReference type="PANTHER" id="PTHR43172:SF2">
    <property type="entry name" value="ADENYLOSUCCINATE LYASE C-TERMINAL DOMAIN-CONTAINING PROTEIN"/>
    <property type="match status" value="1"/>
</dbReference>
<comment type="similarity">
    <text evidence="1">Belongs to the class-II fumarase/aspartase family.</text>
</comment>
<dbReference type="InterPro" id="IPR019468">
    <property type="entry name" value="AdenyloSucc_lyase_C"/>
</dbReference>
<dbReference type="PRINTS" id="PR00149">
    <property type="entry name" value="FUMRATELYASE"/>
</dbReference>
<dbReference type="InterPro" id="IPR008948">
    <property type="entry name" value="L-Aspartase-like"/>
</dbReference>
<dbReference type="Gene3D" id="1.20.200.10">
    <property type="entry name" value="Fumarase/aspartase (Central domain)"/>
    <property type="match status" value="1"/>
</dbReference>
<sequence length="456" mass="49544">MTSVTDSVIFGNILSTPECAAIWSDKTRTKYYLDFEASLAKVQADLGIIPEEAAAAICAHCRLELYDWDELRTQTERIGYPVLPVVKQLVKMANESAPGKNLGGWAHWGATTQDVTDTATSLQLRDTFALVSSSLDTIVNHLRTLAEKHKHTPMAARSNLQQAVPQTLGFKLARLLSTFARHRTRLCSLQSRIFLLEFSGAAGTLATLPSALALNCQSRLAAALSLTVPQIAWHTERDNIAEAGSFLALLSSTCAKFATDVSLLMQTEIDEVREPYGPERGSSSTMPQKRNPIGSAYVAACAATARQLSSALLGAVVADHERSTGPCEVEWIVLPQLCCLAHAALRHTADMLAGLEVRPDAMAHNLEITAGGVVSEAVMMGVAERMGRQVAHDLVYELCAKAREEARPLAEVLVEDGRVGLSKEEAERLCDPENYLGLSVEMTERVLRETAEMTRS</sequence>
<evidence type="ECO:0000256" key="1">
    <source>
        <dbReference type="ARBA" id="ARBA00034772"/>
    </source>
</evidence>
<accession>A0ABR1Z0Y7</accession>
<dbReference type="Proteomes" id="UP001492380">
    <property type="component" value="Unassembled WGS sequence"/>
</dbReference>
<proteinExistence type="inferred from homology"/>
<feature type="domain" description="Adenylosuccinate lyase C-terminal" evidence="2">
    <location>
        <begin position="370"/>
        <end position="447"/>
    </location>
</feature>
<protein>
    <submittedName>
        <fullName evidence="3">Beta carboxy-cis-cis-muconate lactonizing enzyme, cyloisomerase, CLME2</fullName>
    </submittedName>
</protein>
<comment type="caution">
    <text evidence="3">The sequence shown here is derived from an EMBL/GenBank/DDBJ whole genome shotgun (WGS) entry which is preliminary data.</text>
</comment>